<name>W1PRL4_AMBTC</name>
<gene>
    <name evidence="1" type="ORF">AMTR_s00161p00053480</name>
</gene>
<accession>W1PRL4</accession>
<reference evidence="2" key="1">
    <citation type="journal article" date="2013" name="Science">
        <title>The Amborella genome and the evolution of flowering plants.</title>
        <authorList>
            <consortium name="Amborella Genome Project"/>
        </authorList>
    </citation>
    <scope>NUCLEOTIDE SEQUENCE [LARGE SCALE GENOMIC DNA]</scope>
</reference>
<dbReference type="HOGENOM" id="CLU_2088114_0_0_1"/>
<keyword evidence="2" id="KW-1185">Reference proteome</keyword>
<dbReference type="AlphaFoldDB" id="W1PRL4"/>
<protein>
    <submittedName>
        <fullName evidence="1">Uncharacterized protein</fullName>
    </submittedName>
</protein>
<dbReference type="Gramene" id="ERN10484">
    <property type="protein sequence ID" value="ERN10484"/>
    <property type="gene ID" value="AMTR_s00161p00053480"/>
</dbReference>
<evidence type="ECO:0000313" key="1">
    <source>
        <dbReference type="EMBL" id="ERN10484.1"/>
    </source>
</evidence>
<organism evidence="1 2">
    <name type="scientific">Amborella trichopoda</name>
    <dbReference type="NCBI Taxonomy" id="13333"/>
    <lineage>
        <taxon>Eukaryota</taxon>
        <taxon>Viridiplantae</taxon>
        <taxon>Streptophyta</taxon>
        <taxon>Embryophyta</taxon>
        <taxon>Tracheophyta</taxon>
        <taxon>Spermatophyta</taxon>
        <taxon>Magnoliopsida</taxon>
        <taxon>Amborellales</taxon>
        <taxon>Amborellaceae</taxon>
        <taxon>Amborella</taxon>
    </lineage>
</organism>
<dbReference type="Proteomes" id="UP000017836">
    <property type="component" value="Unassembled WGS sequence"/>
</dbReference>
<sequence length="117" mass="13271">MEDIYNFRLWIKSMLTWSKSWVWTLEKLCRKGSFPEDNAKFGNDQFVLEAIETVVGEMVTAKSKGKAPMKGMKFSTRLAAKSMARKDAGRSTCSNFEPMILSSDDDSNGLADDFPYH</sequence>
<proteinExistence type="predicted"/>
<evidence type="ECO:0000313" key="2">
    <source>
        <dbReference type="Proteomes" id="UP000017836"/>
    </source>
</evidence>
<dbReference type="EMBL" id="KI392832">
    <property type="protein sequence ID" value="ERN10484.1"/>
    <property type="molecule type" value="Genomic_DNA"/>
</dbReference>